<dbReference type="STRING" id="415015.SAMN05660462_01111"/>
<dbReference type="InterPro" id="IPR005370">
    <property type="entry name" value="UPF0180"/>
</dbReference>
<accession>A0A1H3NG34</accession>
<proteinExistence type="predicted"/>
<sequence length="92" mass="10073">MGKKIAVQKGLSHIRKDLSKLGYEIVNINEGKAVEAVIYMADGYDIGYHSNLVSMNSGADMNKGIILINAAGKTADEIDRIISNRIYSPLFE</sequence>
<gene>
    <name evidence="1" type="ORF">SAMN05660462_01111</name>
</gene>
<dbReference type="Pfam" id="PF03698">
    <property type="entry name" value="UPF0180"/>
    <property type="match status" value="1"/>
</dbReference>
<evidence type="ECO:0000313" key="1">
    <source>
        <dbReference type="EMBL" id="SDY87856.1"/>
    </source>
</evidence>
<protein>
    <submittedName>
        <fullName evidence="1">Uncharacterized protein family (UPF0180)</fullName>
    </submittedName>
</protein>
<dbReference type="RefSeq" id="WP_091728360.1">
    <property type="nucleotide sequence ID" value="NZ_FNQE01000010.1"/>
</dbReference>
<name>A0A1H3NG34_9FIRM</name>
<dbReference type="OrthoDB" id="1954110at2"/>
<dbReference type="Proteomes" id="UP000198625">
    <property type="component" value="Unassembled WGS sequence"/>
</dbReference>
<keyword evidence="2" id="KW-1185">Reference proteome</keyword>
<dbReference type="AlphaFoldDB" id="A0A1H3NG34"/>
<reference evidence="1 2" key="1">
    <citation type="submission" date="2016-10" db="EMBL/GenBank/DDBJ databases">
        <authorList>
            <person name="de Groot N.N."/>
        </authorList>
    </citation>
    <scope>NUCLEOTIDE SEQUENCE [LARGE SCALE GENOMIC DNA]</scope>
    <source>
        <strain evidence="1 2">DSM 21650</strain>
    </source>
</reference>
<evidence type="ECO:0000313" key="2">
    <source>
        <dbReference type="Proteomes" id="UP000198625"/>
    </source>
</evidence>
<dbReference type="EMBL" id="FNQE01000010">
    <property type="protein sequence ID" value="SDY87856.1"/>
    <property type="molecule type" value="Genomic_DNA"/>
</dbReference>
<organism evidence="1 2">
    <name type="scientific">Proteiniborus ethanoligenes</name>
    <dbReference type="NCBI Taxonomy" id="415015"/>
    <lineage>
        <taxon>Bacteria</taxon>
        <taxon>Bacillati</taxon>
        <taxon>Bacillota</taxon>
        <taxon>Clostridia</taxon>
        <taxon>Eubacteriales</taxon>
        <taxon>Proteiniborus</taxon>
    </lineage>
</organism>